<evidence type="ECO:0000313" key="2">
    <source>
        <dbReference type="EMBL" id="QCQ21330.1"/>
    </source>
</evidence>
<dbReference type="Proteomes" id="UP000298602">
    <property type="component" value="Chromosome"/>
</dbReference>
<keyword evidence="3" id="KW-1185">Reference proteome</keyword>
<protein>
    <submittedName>
        <fullName evidence="2">IS1380 family transposase</fullName>
    </submittedName>
</protein>
<proteinExistence type="predicted"/>
<dbReference type="KEGG" id="dax:FDQ92_03525"/>
<sequence>MKRIEIEQSSKAFYSEHAGLVLVGNLINGYTDLCERLEKEVPGRPMISHADVVKTYLGLLCLGKSDFEAAEGVSGDDWFKEALDIQKVPSQETLRQRFDRQAKAFQRLAEAANIELLKRIQVPVTALPTGHVALDLDVFCLDNSDTKKEGVSRTYQNYDGYAPIGAYLSEEGWCLGIELRPGSQHSQNGFVDFLRKVLVYAQKITRKRLLVRTDSAHDALETLVELRRHPNVSFIVRWNPRRANVFYWRDRAFREGRVSEPRPGKKVAIFSTWVTRHYGGRSYRFRLVIRVTERISDAKGQMLIQPDITLEGWWTSLCVHEDEVIWLYEKRGLSEQFHSEIKSDLDLERLPSGKFATNALVLTLGGLAYNLLRILGQNGLLADFSPVRHQAKRRRVKTVIQELIYLAGRVIRSGRRLKLQFGRHCPAFQAFRSVYLKFCPG</sequence>
<evidence type="ECO:0000313" key="3">
    <source>
        <dbReference type="Proteomes" id="UP000298602"/>
    </source>
</evidence>
<organism evidence="2 3">
    <name type="scientific">Desulfoglaeba alkanexedens ALDC</name>
    <dbReference type="NCBI Taxonomy" id="980445"/>
    <lineage>
        <taxon>Bacteria</taxon>
        <taxon>Pseudomonadati</taxon>
        <taxon>Thermodesulfobacteriota</taxon>
        <taxon>Syntrophobacteria</taxon>
        <taxon>Syntrophobacterales</taxon>
        <taxon>Syntrophobacteraceae</taxon>
        <taxon>Desulfoglaeba</taxon>
    </lineage>
</organism>
<dbReference type="NCBIfam" id="NF033539">
    <property type="entry name" value="transpos_IS1380"/>
    <property type="match status" value="1"/>
</dbReference>
<dbReference type="RefSeq" id="WP_137423299.1">
    <property type="nucleotide sequence ID" value="NZ_CP040098.1"/>
</dbReference>
<dbReference type="EMBL" id="CP040098">
    <property type="protein sequence ID" value="QCQ21330.1"/>
    <property type="molecule type" value="Genomic_DNA"/>
</dbReference>
<dbReference type="AlphaFoldDB" id="A0A4P8L0S4"/>
<gene>
    <name evidence="2" type="ORF">FDQ92_03525</name>
</gene>
<reference evidence="2 3" key="2">
    <citation type="submission" date="2019-05" db="EMBL/GenBank/DDBJ databases">
        <authorList>
            <person name="Suflita J.M."/>
            <person name="Marks C.R."/>
        </authorList>
    </citation>
    <scope>NUCLEOTIDE SEQUENCE [LARGE SCALE GENOMIC DNA]</scope>
    <source>
        <strain evidence="2 3">ALDC</strain>
    </source>
</reference>
<dbReference type="Pfam" id="PF13701">
    <property type="entry name" value="DDE_Tnp_1_4"/>
    <property type="match status" value="1"/>
</dbReference>
<reference evidence="2 3" key="1">
    <citation type="submission" date="2019-05" db="EMBL/GenBank/DDBJ databases">
        <title>The Complete Genome Sequence of the n-alkane-degrading Desulfoglaeba alkanexedens ALDC reveals multiple alkylsuccinate synthase gene clusters.</title>
        <authorList>
            <person name="Callaghan A.V."/>
            <person name="Davidova I.A."/>
            <person name="Duncan K.E."/>
            <person name="Morris B."/>
            <person name="McInerney M.J."/>
        </authorList>
    </citation>
    <scope>NUCLEOTIDE SEQUENCE [LARGE SCALE GENOMIC DNA]</scope>
    <source>
        <strain evidence="2 3">ALDC</strain>
    </source>
</reference>
<dbReference type="InterPro" id="IPR047960">
    <property type="entry name" value="Transpos_IS1380"/>
</dbReference>
<dbReference type="InterPro" id="IPR025668">
    <property type="entry name" value="Tnp_DDE_dom"/>
</dbReference>
<dbReference type="SUPFAM" id="SSF53098">
    <property type="entry name" value="Ribonuclease H-like"/>
    <property type="match status" value="1"/>
</dbReference>
<accession>A0A4P8L0S4</accession>
<feature type="domain" description="Transposase DDE" evidence="1">
    <location>
        <begin position="49"/>
        <end position="435"/>
    </location>
</feature>
<dbReference type="OrthoDB" id="9815173at2"/>
<dbReference type="InterPro" id="IPR012337">
    <property type="entry name" value="RNaseH-like_sf"/>
</dbReference>
<name>A0A4P8L0S4_9BACT</name>
<evidence type="ECO:0000259" key="1">
    <source>
        <dbReference type="Pfam" id="PF13701"/>
    </source>
</evidence>